<proteinExistence type="predicted"/>
<sequence>MRELQPRMRLPSLRGGRKKEMTARSRFVTKIEDMHMAHCGTQVLATQVMHSGALFRPAACVTHRVGKSCFACWKAIM</sequence>
<dbReference type="AlphaFoldDB" id="A0AAD9AF78"/>
<dbReference type="EMBL" id="JAQOWY010000269">
    <property type="protein sequence ID" value="KAK1845527.1"/>
    <property type="molecule type" value="Genomic_DNA"/>
</dbReference>
<gene>
    <name evidence="2" type="ORF">CCHR01_11853</name>
</gene>
<dbReference type="Proteomes" id="UP001243330">
    <property type="component" value="Unassembled WGS sequence"/>
</dbReference>
<feature type="region of interest" description="Disordered" evidence="1">
    <location>
        <begin position="1"/>
        <end position="21"/>
    </location>
</feature>
<reference evidence="2" key="1">
    <citation type="submission" date="2023-01" db="EMBL/GenBank/DDBJ databases">
        <title>Colletotrichum chrysophilum M932 genome sequence.</title>
        <authorList>
            <person name="Baroncelli R."/>
        </authorList>
    </citation>
    <scope>NUCLEOTIDE SEQUENCE</scope>
    <source>
        <strain evidence="2">M932</strain>
    </source>
</reference>
<evidence type="ECO:0000313" key="3">
    <source>
        <dbReference type="Proteomes" id="UP001243330"/>
    </source>
</evidence>
<evidence type="ECO:0000313" key="2">
    <source>
        <dbReference type="EMBL" id="KAK1845527.1"/>
    </source>
</evidence>
<protein>
    <submittedName>
        <fullName evidence="2">Uncharacterized protein</fullName>
    </submittedName>
</protein>
<organism evidence="2 3">
    <name type="scientific">Colletotrichum chrysophilum</name>
    <dbReference type="NCBI Taxonomy" id="1836956"/>
    <lineage>
        <taxon>Eukaryota</taxon>
        <taxon>Fungi</taxon>
        <taxon>Dikarya</taxon>
        <taxon>Ascomycota</taxon>
        <taxon>Pezizomycotina</taxon>
        <taxon>Sordariomycetes</taxon>
        <taxon>Hypocreomycetidae</taxon>
        <taxon>Glomerellales</taxon>
        <taxon>Glomerellaceae</taxon>
        <taxon>Colletotrichum</taxon>
        <taxon>Colletotrichum gloeosporioides species complex</taxon>
    </lineage>
</organism>
<name>A0AAD9AF78_9PEZI</name>
<comment type="caution">
    <text evidence="2">The sequence shown here is derived from an EMBL/GenBank/DDBJ whole genome shotgun (WGS) entry which is preliminary data.</text>
</comment>
<keyword evidence="3" id="KW-1185">Reference proteome</keyword>
<evidence type="ECO:0000256" key="1">
    <source>
        <dbReference type="SAM" id="MobiDB-lite"/>
    </source>
</evidence>
<accession>A0AAD9AF78</accession>